<reference evidence="5 6" key="1">
    <citation type="submission" date="2019-02" db="EMBL/GenBank/DDBJ databases">
        <title>Deep-cultivation of Planctomycetes and their phenomic and genomic characterization uncovers novel biology.</title>
        <authorList>
            <person name="Wiegand S."/>
            <person name="Jogler M."/>
            <person name="Boedeker C."/>
            <person name="Pinto D."/>
            <person name="Vollmers J."/>
            <person name="Rivas-Marin E."/>
            <person name="Kohn T."/>
            <person name="Peeters S.H."/>
            <person name="Heuer A."/>
            <person name="Rast P."/>
            <person name="Oberbeckmann S."/>
            <person name="Bunk B."/>
            <person name="Jeske O."/>
            <person name="Meyerdierks A."/>
            <person name="Storesund J.E."/>
            <person name="Kallscheuer N."/>
            <person name="Luecker S."/>
            <person name="Lage O.M."/>
            <person name="Pohl T."/>
            <person name="Merkel B.J."/>
            <person name="Hornburger P."/>
            <person name="Mueller R.-W."/>
            <person name="Bruemmer F."/>
            <person name="Labrenz M."/>
            <person name="Spormann A.M."/>
            <person name="Op Den Camp H."/>
            <person name="Overmann J."/>
            <person name="Amann R."/>
            <person name="Jetten M.S.M."/>
            <person name="Mascher T."/>
            <person name="Medema M.H."/>
            <person name="Devos D.P."/>
            <person name="Kaster A.-K."/>
            <person name="Ovreas L."/>
            <person name="Rohde M."/>
            <person name="Galperin M.Y."/>
            <person name="Jogler C."/>
        </authorList>
    </citation>
    <scope>NUCLEOTIDE SEQUENCE [LARGE SCALE GENOMIC DNA]</scope>
    <source>
        <strain evidence="5 6">CA13</strain>
    </source>
</reference>
<feature type="domain" description="Transposase IS110-like N-terminal" evidence="2">
    <location>
        <begin position="98"/>
        <end position="242"/>
    </location>
</feature>
<sequence length="531" mass="59347">MARELAKADSHDLVGEPNHFKLSTPDPCVLTSSVKLGQGDFIVSRKKRKNKRGVSGNKKPLTARPVTSKRKTRRRGGLPVDNAPENINSLKQVNLNAAGIDIASGVHFVAVPAERDPTNHVRSFGAFTADLHGIADWLRECQITTVAMESTGVYWIPLFELLEREGFEVILVEPSQIKKFRRKTDVLDCQWIQTLHTFGLLTGSFRPADDIIVLRGYMRQREMLVKHAAQHVQHMQKAMEQMNLKLTEVISDICGVTGLAIIDAILAGERDPQKLARHRNDRCKNDEATIALALQGSWRDEHLFSLKQAVELYRYYHEKIAEVDECIERYLGSMEDKSGGKPLPKLPRSKQRSKRGNDPKFDSRSLLHRLTGADLTTIDGIAEHSALQIVSEIGLDMSAWPTANHFVSWLSLCPELNKSGGKKQKKGKSRTHRSGNRVAQALRVSAQTLIQSKCALGAYVRRIKARDGAPSAITATARKLAIIIYTMLKEGGEYRDIGAEAYDARYRERQVNSLRRRAEHLGFDISPSPAA</sequence>
<accession>A0A5C5YVN2</accession>
<feature type="domain" description="Transposase IS116/IS110/IS902 C-terminal" evidence="3">
    <location>
        <begin position="375"/>
        <end position="450"/>
    </location>
</feature>
<dbReference type="InterPro" id="IPR002525">
    <property type="entry name" value="Transp_IS110-like_N"/>
</dbReference>
<dbReference type="EMBL" id="SJPJ01000006">
    <property type="protein sequence ID" value="TWT75733.1"/>
    <property type="molecule type" value="Genomic_DNA"/>
</dbReference>
<dbReference type="Pfam" id="PF02371">
    <property type="entry name" value="Transposase_20"/>
    <property type="match status" value="1"/>
</dbReference>
<dbReference type="EMBL" id="SJPJ01000001">
    <property type="protein sequence ID" value="TWT78693.1"/>
    <property type="molecule type" value="Genomic_DNA"/>
</dbReference>
<evidence type="ECO:0000313" key="4">
    <source>
        <dbReference type="EMBL" id="TWT75733.1"/>
    </source>
</evidence>
<evidence type="ECO:0000313" key="6">
    <source>
        <dbReference type="Proteomes" id="UP000315010"/>
    </source>
</evidence>
<evidence type="ECO:0000256" key="1">
    <source>
        <dbReference type="SAM" id="MobiDB-lite"/>
    </source>
</evidence>
<evidence type="ECO:0000313" key="5">
    <source>
        <dbReference type="EMBL" id="TWT78693.1"/>
    </source>
</evidence>
<dbReference type="PANTHER" id="PTHR33055:SF13">
    <property type="entry name" value="TRANSPOSASE"/>
    <property type="match status" value="1"/>
</dbReference>
<dbReference type="AlphaFoldDB" id="A0A5C5YVN2"/>
<dbReference type="GO" id="GO:0003677">
    <property type="term" value="F:DNA binding"/>
    <property type="evidence" value="ECO:0007669"/>
    <property type="project" value="InterPro"/>
</dbReference>
<evidence type="ECO:0000259" key="3">
    <source>
        <dbReference type="Pfam" id="PF02371"/>
    </source>
</evidence>
<protein>
    <submittedName>
        <fullName evidence="5">Transposase</fullName>
    </submittedName>
</protein>
<keyword evidence="6" id="KW-1185">Reference proteome</keyword>
<evidence type="ECO:0000259" key="2">
    <source>
        <dbReference type="Pfam" id="PF01548"/>
    </source>
</evidence>
<feature type="region of interest" description="Disordered" evidence="1">
    <location>
        <begin position="45"/>
        <end position="83"/>
    </location>
</feature>
<dbReference type="InterPro" id="IPR047650">
    <property type="entry name" value="Transpos_IS110"/>
</dbReference>
<gene>
    <name evidence="5" type="ORF">CA13_00890</name>
    <name evidence="4" type="ORF">CA13_73870</name>
</gene>
<dbReference type="Pfam" id="PF01548">
    <property type="entry name" value="DEDD_Tnp_IS110"/>
    <property type="match status" value="1"/>
</dbReference>
<name>A0A5C5YVN2_9BACT</name>
<feature type="region of interest" description="Disordered" evidence="1">
    <location>
        <begin position="336"/>
        <end position="363"/>
    </location>
</feature>
<dbReference type="PANTHER" id="PTHR33055">
    <property type="entry name" value="TRANSPOSASE FOR INSERTION SEQUENCE ELEMENT IS1111A"/>
    <property type="match status" value="1"/>
</dbReference>
<organism evidence="5 6">
    <name type="scientific">Novipirellula herctigrandis</name>
    <dbReference type="NCBI Taxonomy" id="2527986"/>
    <lineage>
        <taxon>Bacteria</taxon>
        <taxon>Pseudomonadati</taxon>
        <taxon>Planctomycetota</taxon>
        <taxon>Planctomycetia</taxon>
        <taxon>Pirellulales</taxon>
        <taxon>Pirellulaceae</taxon>
        <taxon>Novipirellula</taxon>
    </lineage>
</organism>
<feature type="compositionally biased region" description="Basic residues" evidence="1">
    <location>
        <begin position="67"/>
        <end position="76"/>
    </location>
</feature>
<dbReference type="Proteomes" id="UP000315010">
    <property type="component" value="Unassembled WGS sequence"/>
</dbReference>
<proteinExistence type="predicted"/>
<feature type="compositionally biased region" description="Basic and acidic residues" evidence="1">
    <location>
        <begin position="1"/>
        <end position="14"/>
    </location>
</feature>
<dbReference type="GO" id="GO:0006313">
    <property type="term" value="P:DNA transposition"/>
    <property type="evidence" value="ECO:0007669"/>
    <property type="project" value="InterPro"/>
</dbReference>
<comment type="caution">
    <text evidence="5">The sequence shown here is derived from an EMBL/GenBank/DDBJ whole genome shotgun (WGS) entry which is preliminary data.</text>
</comment>
<feature type="region of interest" description="Disordered" evidence="1">
    <location>
        <begin position="1"/>
        <end position="22"/>
    </location>
</feature>
<dbReference type="GO" id="GO:0004803">
    <property type="term" value="F:transposase activity"/>
    <property type="evidence" value="ECO:0007669"/>
    <property type="project" value="InterPro"/>
</dbReference>
<dbReference type="InterPro" id="IPR003346">
    <property type="entry name" value="Transposase_20"/>
</dbReference>
<dbReference type="NCBIfam" id="NF033542">
    <property type="entry name" value="transpos_IS110"/>
    <property type="match status" value="1"/>
</dbReference>